<evidence type="ECO:0000313" key="4">
    <source>
        <dbReference type="Proteomes" id="UP000005845"/>
    </source>
</evidence>
<dbReference type="eggNOG" id="ENOG5033X83">
    <property type="taxonomic scope" value="Bacteria"/>
</dbReference>
<dbReference type="AlphaFoldDB" id="H5U027"/>
<protein>
    <recommendedName>
        <fullName evidence="2">SAV-6107-like HEPN domain-containing protein</fullName>
    </recommendedName>
</protein>
<proteinExistence type="predicted"/>
<evidence type="ECO:0000313" key="3">
    <source>
        <dbReference type="EMBL" id="GAB39085.1"/>
    </source>
</evidence>
<organism evidence="3 4">
    <name type="scientific">Gordonia sputi NBRC 100414</name>
    <dbReference type="NCBI Taxonomy" id="1089453"/>
    <lineage>
        <taxon>Bacteria</taxon>
        <taxon>Bacillati</taxon>
        <taxon>Actinomycetota</taxon>
        <taxon>Actinomycetes</taxon>
        <taxon>Mycobacteriales</taxon>
        <taxon>Gordoniaceae</taxon>
        <taxon>Gordonia</taxon>
    </lineage>
</organism>
<evidence type="ECO:0000256" key="1">
    <source>
        <dbReference type="SAM" id="MobiDB-lite"/>
    </source>
</evidence>
<dbReference type="Pfam" id="PF18726">
    <property type="entry name" value="HEPN_SAV_6107"/>
    <property type="match status" value="1"/>
</dbReference>
<keyword evidence="4" id="KW-1185">Reference proteome</keyword>
<dbReference type="EMBL" id="BAFC01000058">
    <property type="protein sequence ID" value="GAB39085.1"/>
    <property type="molecule type" value="Genomic_DNA"/>
</dbReference>
<reference evidence="3 4" key="1">
    <citation type="submission" date="2012-02" db="EMBL/GenBank/DDBJ databases">
        <title>Whole genome shotgun sequence of Gordonia sputi NBRC 100414.</title>
        <authorList>
            <person name="Yoshida I."/>
            <person name="Hosoyama A."/>
            <person name="Tsuchikane K."/>
            <person name="Katsumata H."/>
            <person name="Yamazaki S."/>
            <person name="Fujita N."/>
        </authorList>
    </citation>
    <scope>NUCLEOTIDE SEQUENCE [LARGE SCALE GENOMIC DNA]</scope>
    <source>
        <strain evidence="3 4">NBRC 100414</strain>
    </source>
</reference>
<name>H5U027_9ACTN</name>
<sequence length="198" mass="21928">MHRRTAPGLGHMPGSFEKAQHRRGRDMAVNRPTRGTVRHARRGAVVRPEIDPVVVVRARDLLERAEILAENADGVPDDAERFRQYYLAALRAAGAALAVYEPPTKRVSRRVSPNAWSRISSAVPDLAEFAEAFARLSAVRMEIESGLRRSVEGSAVAALRSRVMSFLDAVEDIIVGYEQGKLAHQSIDRSDYGYDHIA</sequence>
<dbReference type="Proteomes" id="UP000005845">
    <property type="component" value="Unassembled WGS sequence"/>
</dbReference>
<feature type="region of interest" description="Disordered" evidence="1">
    <location>
        <begin position="1"/>
        <end position="25"/>
    </location>
</feature>
<feature type="domain" description="SAV-6107-like HEPN" evidence="2">
    <location>
        <begin position="72"/>
        <end position="171"/>
    </location>
</feature>
<comment type="caution">
    <text evidence="3">The sequence shown here is derived from an EMBL/GenBank/DDBJ whole genome shotgun (WGS) entry which is preliminary data.</text>
</comment>
<evidence type="ECO:0000259" key="2">
    <source>
        <dbReference type="Pfam" id="PF18726"/>
    </source>
</evidence>
<gene>
    <name evidence="3" type="ORF">GOSPT_058_00380</name>
</gene>
<accession>H5U027</accession>
<dbReference type="InterPro" id="IPR040891">
    <property type="entry name" value="HEPN_SAV_6107"/>
</dbReference>